<dbReference type="Pfam" id="PF00990">
    <property type="entry name" value="GGDEF"/>
    <property type="match status" value="1"/>
</dbReference>
<organism evidence="3 4">
    <name type="scientific">Acinetobacter lwoffii</name>
    <dbReference type="NCBI Taxonomy" id="28090"/>
    <lineage>
        <taxon>Bacteria</taxon>
        <taxon>Pseudomonadati</taxon>
        <taxon>Pseudomonadota</taxon>
        <taxon>Gammaproteobacteria</taxon>
        <taxon>Moraxellales</taxon>
        <taxon>Moraxellaceae</taxon>
        <taxon>Acinetobacter</taxon>
    </lineage>
</organism>
<keyword evidence="1" id="KW-0472">Membrane</keyword>
<reference evidence="3" key="2">
    <citation type="submission" date="2021-09" db="EMBL/GenBank/DDBJ databases">
        <authorList>
            <person name="Gilroy R."/>
        </authorList>
    </citation>
    <scope>NUCLEOTIDE SEQUENCE</scope>
    <source>
        <strain evidence="3">CHK135-1449</strain>
    </source>
</reference>
<dbReference type="AlphaFoldDB" id="A0A9D2UPX4"/>
<protein>
    <submittedName>
        <fullName evidence="3">Diguanylate cyclase</fullName>
        <ecNumber evidence="3">2.7.7.65</ecNumber>
    </submittedName>
</protein>
<dbReference type="SUPFAM" id="SSF55073">
    <property type="entry name" value="Nucleotide cyclase"/>
    <property type="match status" value="1"/>
</dbReference>
<feature type="domain" description="GGDEF" evidence="2">
    <location>
        <begin position="273"/>
        <end position="404"/>
    </location>
</feature>
<dbReference type="InterPro" id="IPR033417">
    <property type="entry name" value="CHASE8"/>
</dbReference>
<dbReference type="EC" id="2.7.7.65" evidence="3"/>
<dbReference type="InterPro" id="IPR000160">
    <property type="entry name" value="GGDEF_dom"/>
</dbReference>
<dbReference type="PROSITE" id="PS50887">
    <property type="entry name" value="GGDEF"/>
    <property type="match status" value="1"/>
</dbReference>
<dbReference type="NCBIfam" id="TIGR00254">
    <property type="entry name" value="GGDEF"/>
    <property type="match status" value="1"/>
</dbReference>
<dbReference type="InterPro" id="IPR043128">
    <property type="entry name" value="Rev_trsase/Diguanyl_cyclase"/>
</dbReference>
<dbReference type="Pfam" id="PF17152">
    <property type="entry name" value="CHASE8"/>
    <property type="match status" value="1"/>
</dbReference>
<keyword evidence="1" id="KW-0812">Transmembrane</keyword>
<dbReference type="Gene3D" id="3.30.70.270">
    <property type="match status" value="1"/>
</dbReference>
<dbReference type="PANTHER" id="PTHR46663:SF2">
    <property type="entry name" value="GGDEF DOMAIN-CONTAINING PROTEIN"/>
    <property type="match status" value="1"/>
</dbReference>
<dbReference type="SMART" id="SM00267">
    <property type="entry name" value="GGDEF"/>
    <property type="match status" value="1"/>
</dbReference>
<dbReference type="PANTHER" id="PTHR46663">
    <property type="entry name" value="DIGUANYLATE CYCLASE DGCT-RELATED"/>
    <property type="match status" value="1"/>
</dbReference>
<keyword evidence="1" id="KW-1133">Transmembrane helix</keyword>
<evidence type="ECO:0000313" key="3">
    <source>
        <dbReference type="EMBL" id="HJF26661.1"/>
    </source>
</evidence>
<dbReference type="EMBL" id="DYWX01000003">
    <property type="protein sequence ID" value="HJF26661.1"/>
    <property type="molecule type" value="Genomic_DNA"/>
</dbReference>
<dbReference type="CDD" id="cd01949">
    <property type="entry name" value="GGDEF"/>
    <property type="match status" value="1"/>
</dbReference>
<feature type="transmembrane region" description="Helical" evidence="1">
    <location>
        <begin position="20"/>
        <end position="42"/>
    </location>
</feature>
<gene>
    <name evidence="3" type="ORF">K8V79_00115</name>
</gene>
<feature type="transmembrane region" description="Helical" evidence="1">
    <location>
        <begin position="148"/>
        <end position="171"/>
    </location>
</feature>
<accession>A0A9D2UPX4</accession>
<evidence type="ECO:0000259" key="2">
    <source>
        <dbReference type="PROSITE" id="PS50887"/>
    </source>
</evidence>
<keyword evidence="3" id="KW-0548">Nucleotidyltransferase</keyword>
<reference evidence="3" key="1">
    <citation type="journal article" date="2021" name="PeerJ">
        <title>Extensive microbial diversity within the chicken gut microbiome revealed by metagenomics and culture.</title>
        <authorList>
            <person name="Gilroy R."/>
            <person name="Ravi A."/>
            <person name="Getino M."/>
            <person name="Pursley I."/>
            <person name="Horton D.L."/>
            <person name="Alikhan N.F."/>
            <person name="Baker D."/>
            <person name="Gharbi K."/>
            <person name="Hall N."/>
            <person name="Watson M."/>
            <person name="Adriaenssens E.M."/>
            <person name="Foster-Nyarko E."/>
            <person name="Jarju S."/>
            <person name="Secka A."/>
            <person name="Antonio M."/>
            <person name="Oren A."/>
            <person name="Chaudhuri R.R."/>
            <person name="La Ragione R."/>
            <person name="Hildebrand F."/>
            <person name="Pallen M.J."/>
        </authorList>
    </citation>
    <scope>NUCLEOTIDE SEQUENCE</scope>
    <source>
        <strain evidence="3">CHK135-1449</strain>
    </source>
</reference>
<dbReference type="InterPro" id="IPR029787">
    <property type="entry name" value="Nucleotide_cyclase"/>
</dbReference>
<evidence type="ECO:0000256" key="1">
    <source>
        <dbReference type="SAM" id="Phobius"/>
    </source>
</evidence>
<proteinExistence type="predicted"/>
<keyword evidence="3" id="KW-0808">Transferase</keyword>
<dbReference type="GO" id="GO:0052621">
    <property type="term" value="F:diguanylate cyclase activity"/>
    <property type="evidence" value="ECO:0007669"/>
    <property type="project" value="UniProtKB-EC"/>
</dbReference>
<comment type="caution">
    <text evidence="3">The sequence shown here is derived from an EMBL/GenBank/DDBJ whole genome shotgun (WGS) entry which is preliminary data.</text>
</comment>
<name>A0A9D2UPX4_ACILW</name>
<dbReference type="InterPro" id="IPR052163">
    <property type="entry name" value="DGC-Regulatory_Protein"/>
</dbReference>
<evidence type="ECO:0000313" key="4">
    <source>
        <dbReference type="Proteomes" id="UP000787156"/>
    </source>
</evidence>
<dbReference type="Proteomes" id="UP000787156">
    <property type="component" value="Unassembled WGS sequence"/>
</dbReference>
<sequence length="404" mass="46553">MINNFYKSTSLQQLFKKSQFTIFAITFLISTLTLVSISVLTVESSAKQSLQLISQTAAERIQPALVFNDRVTISKILIEYTNDYHIRYIGLYDQKQNLLAKSQKDNDYYYPLQALFDRIFLSEAIEVPVYHLGKNIGTVVVYGSSAQILSFIIKVFFGLMVGILFILFTLAKSVNSTYRFIMQSISPLIQIAHLINQQNAYNLRFPQNDIKEFNELNMVFNHLLEEIQAWHTHLQNENHALSHQALHDYLTELPNRNYFYQELSKLFSRIPPAPSALIYVDNNNFKQINDEYGHVIGDEVLKETARRLKYNIRQTDFVARLGGDEFAIILHDMTRVDQLTSIAKNLIQCCEEPLIHNGQIISFSFSLGISISINAADAKELIMQADQAMYQAKSLKHHWCIYQK</sequence>